<feature type="signal peptide" evidence="2">
    <location>
        <begin position="1"/>
        <end position="25"/>
    </location>
</feature>
<evidence type="ECO:0000313" key="3">
    <source>
        <dbReference type="EMBL" id="MBW73636.1"/>
    </source>
</evidence>
<sequence length="99" mass="10823">MCCSSSARLTRLSSLIFAFPATSYAAGGDNDYGVFVFGCASRPVRSCGVLSTTDNDQPVSQREGGSSRRTTPGRRQRRIPRGKQQLFSTRSVVLVFRMP</sequence>
<reference evidence="3" key="1">
    <citation type="submission" date="2018-01" db="EMBL/GenBank/DDBJ databases">
        <title>An insight into the sialome of Amazonian anophelines.</title>
        <authorList>
            <person name="Ribeiro J.M."/>
            <person name="Scarpassa V."/>
            <person name="Calvo E."/>
        </authorList>
    </citation>
    <scope>NUCLEOTIDE SEQUENCE</scope>
</reference>
<proteinExistence type="predicted"/>
<accession>A0A2M4D7W0</accession>
<organism evidence="3">
    <name type="scientific">Anopheles darlingi</name>
    <name type="common">Mosquito</name>
    <dbReference type="NCBI Taxonomy" id="43151"/>
    <lineage>
        <taxon>Eukaryota</taxon>
        <taxon>Metazoa</taxon>
        <taxon>Ecdysozoa</taxon>
        <taxon>Arthropoda</taxon>
        <taxon>Hexapoda</taxon>
        <taxon>Insecta</taxon>
        <taxon>Pterygota</taxon>
        <taxon>Neoptera</taxon>
        <taxon>Endopterygota</taxon>
        <taxon>Diptera</taxon>
        <taxon>Nematocera</taxon>
        <taxon>Culicoidea</taxon>
        <taxon>Culicidae</taxon>
        <taxon>Anophelinae</taxon>
        <taxon>Anopheles</taxon>
    </lineage>
</organism>
<evidence type="ECO:0000256" key="2">
    <source>
        <dbReference type="SAM" id="SignalP"/>
    </source>
</evidence>
<feature type="chain" id="PRO_5014623764" evidence="2">
    <location>
        <begin position="26"/>
        <end position="99"/>
    </location>
</feature>
<protein>
    <submittedName>
        <fullName evidence="3">Putative secreted protein</fullName>
    </submittedName>
</protein>
<dbReference type="EMBL" id="GGFL01009458">
    <property type="protein sequence ID" value="MBW73636.1"/>
    <property type="molecule type" value="Transcribed_RNA"/>
</dbReference>
<feature type="compositionally biased region" description="Polar residues" evidence="1">
    <location>
        <begin position="50"/>
        <end position="60"/>
    </location>
</feature>
<dbReference type="AlphaFoldDB" id="A0A2M4D7W0"/>
<feature type="compositionally biased region" description="Basic residues" evidence="1">
    <location>
        <begin position="71"/>
        <end position="81"/>
    </location>
</feature>
<keyword evidence="2" id="KW-0732">Signal</keyword>
<feature type="region of interest" description="Disordered" evidence="1">
    <location>
        <begin position="50"/>
        <end position="82"/>
    </location>
</feature>
<name>A0A2M4D7W0_ANODA</name>
<evidence type="ECO:0000256" key="1">
    <source>
        <dbReference type="SAM" id="MobiDB-lite"/>
    </source>
</evidence>